<organism evidence="3 4">
    <name type="scientific">Halobaculum magnesiiphilum</name>
    <dbReference type="NCBI Taxonomy" id="1017351"/>
    <lineage>
        <taxon>Archaea</taxon>
        <taxon>Methanobacteriati</taxon>
        <taxon>Methanobacteriota</taxon>
        <taxon>Stenosarchaea group</taxon>
        <taxon>Halobacteria</taxon>
        <taxon>Halobacteriales</taxon>
        <taxon>Haloferacaceae</taxon>
        <taxon>Halobaculum</taxon>
    </lineage>
</organism>
<gene>
    <name evidence="3" type="ORF">K6T50_14695</name>
</gene>
<dbReference type="RefSeq" id="WP_222607312.1">
    <property type="nucleotide sequence ID" value="NZ_CP081958.1"/>
</dbReference>
<dbReference type="KEGG" id="hmp:K6T50_14695"/>
<proteinExistence type="predicted"/>
<reference evidence="3 4" key="1">
    <citation type="journal article" date="2021" name="Int. J. Syst. Evol. Microbiol.">
        <title>Halobaculum halophilum sp. nov. and Halobaculum salinum sp. nov., isolated from salt lake and saline soil.</title>
        <authorList>
            <person name="Cui H.L."/>
            <person name="Shi X.W."/>
            <person name="Yin X.M."/>
            <person name="Yang X.Y."/>
            <person name="Hou J."/>
            <person name="Zhu L."/>
        </authorList>
    </citation>
    <scope>NUCLEOTIDE SEQUENCE [LARGE SCALE GENOMIC DNA]</scope>
    <source>
        <strain evidence="3 4">NBRC 109044</strain>
    </source>
</reference>
<evidence type="ECO:0000256" key="1">
    <source>
        <dbReference type="SAM" id="MobiDB-lite"/>
    </source>
</evidence>
<dbReference type="EMBL" id="CP081958">
    <property type="protein sequence ID" value="QZP37503.1"/>
    <property type="molecule type" value="Genomic_DNA"/>
</dbReference>
<feature type="region of interest" description="Disordered" evidence="1">
    <location>
        <begin position="146"/>
        <end position="183"/>
    </location>
</feature>
<keyword evidence="4" id="KW-1185">Reference proteome</keyword>
<accession>A0A8T8WCL8</accession>
<dbReference type="Pfam" id="PF25945">
    <property type="entry name" value="DUF7984"/>
    <property type="match status" value="1"/>
</dbReference>
<dbReference type="GO" id="GO:0006629">
    <property type="term" value="P:lipid metabolic process"/>
    <property type="evidence" value="ECO:0007669"/>
    <property type="project" value="InterPro"/>
</dbReference>
<dbReference type="GeneID" id="67179415"/>
<dbReference type="GO" id="GO:0008962">
    <property type="term" value="F:phosphatidylglycerophosphatase activity"/>
    <property type="evidence" value="ECO:0007669"/>
    <property type="project" value="InterPro"/>
</dbReference>
<feature type="domain" description="DUF7984" evidence="2">
    <location>
        <begin position="1"/>
        <end position="159"/>
    </location>
</feature>
<evidence type="ECO:0000313" key="3">
    <source>
        <dbReference type="EMBL" id="QZP37503.1"/>
    </source>
</evidence>
<evidence type="ECO:0000313" key="4">
    <source>
        <dbReference type="Proteomes" id="UP000826254"/>
    </source>
</evidence>
<dbReference type="InterPro" id="IPR036681">
    <property type="entry name" value="PgpA-like_sf"/>
</dbReference>
<evidence type="ECO:0000259" key="2">
    <source>
        <dbReference type="Pfam" id="PF25945"/>
    </source>
</evidence>
<sequence length="183" mass="19120">MRLTPDSVAAERDRLRERAPTVVPLLNDTRAALGELFDTEVDPVADGRYRREVDRVFADGDRAVNVAALAGLLRDLDVEGDYPGFVVDELLGRRLASTIAGGQPLALLAEATFHFADTRAQGGPDEAAGADDLDAALAAGFQTRLPGWSWREGDSPFAVPPRGTGGSGPGDPGDSAGPNGGEP</sequence>
<dbReference type="SUPFAM" id="SSF101307">
    <property type="entry name" value="YutG-like"/>
    <property type="match status" value="1"/>
</dbReference>
<dbReference type="AlphaFoldDB" id="A0A8T8WCL8"/>
<name>A0A8T8WCL8_9EURY</name>
<protein>
    <recommendedName>
        <fullName evidence="2">DUF7984 domain-containing protein</fullName>
    </recommendedName>
</protein>
<dbReference type="Proteomes" id="UP000826254">
    <property type="component" value="Chromosome"/>
</dbReference>
<dbReference type="InterPro" id="IPR058290">
    <property type="entry name" value="DUF7984"/>
</dbReference>